<keyword evidence="2" id="KW-1133">Transmembrane helix</keyword>
<feature type="region of interest" description="Disordered" evidence="1">
    <location>
        <begin position="148"/>
        <end position="204"/>
    </location>
</feature>
<evidence type="ECO:0000256" key="1">
    <source>
        <dbReference type="SAM" id="MobiDB-lite"/>
    </source>
</evidence>
<feature type="compositionally biased region" description="Low complexity" evidence="1">
    <location>
        <begin position="195"/>
        <end position="204"/>
    </location>
</feature>
<feature type="transmembrane region" description="Helical" evidence="2">
    <location>
        <begin position="119"/>
        <end position="141"/>
    </location>
</feature>
<evidence type="ECO:0000313" key="3">
    <source>
        <dbReference type="EMBL" id="CAF9903003.1"/>
    </source>
</evidence>
<gene>
    <name evidence="3" type="ORF">HETSPECPRED_000084</name>
</gene>
<proteinExistence type="predicted"/>
<keyword evidence="2" id="KW-0472">Membrane</keyword>
<reference evidence="3" key="1">
    <citation type="submission" date="2021-03" db="EMBL/GenBank/DDBJ databases">
        <authorList>
            <person name="Tagirdzhanova G."/>
        </authorList>
    </citation>
    <scope>NUCLEOTIDE SEQUENCE</scope>
</reference>
<organism evidence="3 4">
    <name type="scientific">Heterodermia speciosa</name>
    <dbReference type="NCBI Taxonomy" id="116794"/>
    <lineage>
        <taxon>Eukaryota</taxon>
        <taxon>Fungi</taxon>
        <taxon>Dikarya</taxon>
        <taxon>Ascomycota</taxon>
        <taxon>Pezizomycotina</taxon>
        <taxon>Lecanoromycetes</taxon>
        <taxon>OSLEUM clade</taxon>
        <taxon>Lecanoromycetidae</taxon>
        <taxon>Caliciales</taxon>
        <taxon>Physciaceae</taxon>
        <taxon>Heterodermia</taxon>
    </lineage>
</organism>
<evidence type="ECO:0000313" key="4">
    <source>
        <dbReference type="Proteomes" id="UP000664521"/>
    </source>
</evidence>
<accession>A0A8H3EDA9</accession>
<keyword evidence="2" id="KW-0812">Transmembrane</keyword>
<feature type="compositionally biased region" description="Low complexity" evidence="1">
    <location>
        <begin position="99"/>
        <end position="112"/>
    </location>
</feature>
<keyword evidence="4" id="KW-1185">Reference proteome</keyword>
<dbReference type="CDD" id="cd12087">
    <property type="entry name" value="TM_EGFR-like"/>
    <property type="match status" value="1"/>
</dbReference>
<evidence type="ECO:0000256" key="2">
    <source>
        <dbReference type="SAM" id="Phobius"/>
    </source>
</evidence>
<name>A0A8H3EDA9_9LECA</name>
<comment type="caution">
    <text evidence="3">The sequence shown here is derived from an EMBL/GenBank/DDBJ whole genome shotgun (WGS) entry which is preliminary data.</text>
</comment>
<dbReference type="AlphaFoldDB" id="A0A8H3EDA9"/>
<protein>
    <submittedName>
        <fullName evidence="3">Uncharacterized protein</fullName>
    </submittedName>
</protein>
<feature type="compositionally biased region" description="Gly residues" evidence="1">
    <location>
        <begin position="149"/>
        <end position="194"/>
    </location>
</feature>
<sequence length="204" mass="20440">MAFTTQLSANASISNSFPFPFALTTFQTLFKRQYDDCAYCVATWPTGGTVPDIYTMSQACNSPAPAWITGCPNVGIAPHLTPMPTRPGHSALLGTPSTSVVSNPGSSAHSSSSVNSGTIIALAVVCPLLFCVIVGIVLYMLRRHRQNGGSPGNGGNTGNGGNLGNGGNTGNGGNLGNGGNTGNGGNLGNGGNPGNGNNQNNGGN</sequence>
<feature type="region of interest" description="Disordered" evidence="1">
    <location>
        <begin position="85"/>
        <end position="112"/>
    </location>
</feature>
<dbReference type="Proteomes" id="UP000664521">
    <property type="component" value="Unassembled WGS sequence"/>
</dbReference>
<dbReference type="EMBL" id="CAJPDS010000001">
    <property type="protein sequence ID" value="CAF9903003.1"/>
    <property type="molecule type" value="Genomic_DNA"/>
</dbReference>